<organism evidence="4 5">
    <name type="scientific">Anaerofilum hominis</name>
    <dbReference type="NCBI Taxonomy" id="2763016"/>
    <lineage>
        <taxon>Bacteria</taxon>
        <taxon>Bacillati</taxon>
        <taxon>Bacillota</taxon>
        <taxon>Clostridia</taxon>
        <taxon>Eubacteriales</taxon>
        <taxon>Oscillospiraceae</taxon>
        <taxon>Anaerofilum</taxon>
    </lineage>
</organism>
<dbReference type="PANTHER" id="PTHR42720:SF1">
    <property type="entry name" value="GLYCEROL 3-PHOSPHATE OXIDASE"/>
    <property type="match status" value="1"/>
</dbReference>
<dbReference type="InterPro" id="IPR006076">
    <property type="entry name" value="FAD-dep_OxRdtase"/>
</dbReference>
<protein>
    <submittedName>
        <fullName evidence="4">NAD(P)/FAD-dependent oxidoreductase</fullName>
    </submittedName>
</protein>
<dbReference type="Gene3D" id="1.10.10.1100">
    <property type="entry name" value="BFD-like [2Fe-2S]-binding domain"/>
    <property type="match status" value="1"/>
</dbReference>
<dbReference type="InterPro" id="IPR007419">
    <property type="entry name" value="BFD-like_2Fe2S-bd_dom"/>
</dbReference>
<feature type="region of interest" description="Disordered" evidence="1">
    <location>
        <begin position="559"/>
        <end position="578"/>
    </location>
</feature>
<gene>
    <name evidence="4" type="ORF">H8S23_03060</name>
</gene>
<proteinExistence type="predicted"/>
<dbReference type="AlphaFoldDB" id="A0A923L0K1"/>
<sequence>MSQTDLARVGRALRRAGLGGVAVGELNGSLLLEGTLPAWADVVRAGSVAAAHRGRYPHVVNHLDLPGLPPVEPQSPRLRDSALEGARPDVAVIGGGVIGCAIARELCRYDLDVLLLEKESDIAMGASSRNDGMIHPGIDLRAGTLKHRYGIAGNAMFDQLAAELEIPFVRNGSYIIFSAAWERLLVPAFYLRARRGPIPGVRYVSRRELLRLQPEVAPWAKGAVYTASSGILCPYGLTVALAENAVQNGARVSLLTAVTGIERQGDRVTALHTNRGTVRPRLVVDAAGVWADRIAALAGDEFFTIHPRKGTSSILDKKAGYLTASVLAKAPFADVRQHTKGGGIVRTIDGNILVGPTAVEVRQREDNSTHQPQIDASFEKHSKVAPHLSERDVITYFSGIRAATYEEDFIVGPSPRVRNLLYAAGIQSPGLTAAPAIAKDIAAFAVKALSDRGPVGLNPHFDPHRTAIPRPSEMTAEAREALIESDPDFGEVVCRCEGITRGEILAALRRPVPANSIDGVKRRVRAGMGRCQGGFCSPAVAQLIAQEQGIPLWQVRRSGEGSEIGFGPTKGGERDGTV</sequence>
<comment type="caution">
    <text evidence="4">The sequence shown here is derived from an EMBL/GenBank/DDBJ whole genome shotgun (WGS) entry which is preliminary data.</text>
</comment>
<reference evidence="4" key="1">
    <citation type="submission" date="2020-08" db="EMBL/GenBank/DDBJ databases">
        <title>Genome public.</title>
        <authorList>
            <person name="Liu C."/>
            <person name="Sun Q."/>
        </authorList>
    </citation>
    <scope>NUCLEOTIDE SEQUENCE</scope>
    <source>
        <strain evidence="4">BX8</strain>
    </source>
</reference>
<keyword evidence="5" id="KW-1185">Reference proteome</keyword>
<evidence type="ECO:0000259" key="2">
    <source>
        <dbReference type="Pfam" id="PF01266"/>
    </source>
</evidence>
<dbReference type="EMBL" id="JACONZ010000001">
    <property type="protein sequence ID" value="MBC5580477.1"/>
    <property type="molecule type" value="Genomic_DNA"/>
</dbReference>
<evidence type="ECO:0000256" key="1">
    <source>
        <dbReference type="SAM" id="MobiDB-lite"/>
    </source>
</evidence>
<name>A0A923L0K1_9FIRM</name>
<dbReference type="CDD" id="cd19946">
    <property type="entry name" value="GlpA-like_Fer2_BFD-like"/>
    <property type="match status" value="1"/>
</dbReference>
<dbReference type="Proteomes" id="UP000659630">
    <property type="component" value="Unassembled WGS sequence"/>
</dbReference>
<evidence type="ECO:0000313" key="5">
    <source>
        <dbReference type="Proteomes" id="UP000659630"/>
    </source>
</evidence>
<dbReference type="Gene3D" id="3.50.50.60">
    <property type="entry name" value="FAD/NAD(P)-binding domain"/>
    <property type="match status" value="1"/>
</dbReference>
<dbReference type="InterPro" id="IPR036188">
    <property type="entry name" value="FAD/NAD-bd_sf"/>
</dbReference>
<accession>A0A923L0K1</accession>
<dbReference type="SUPFAM" id="SSF51905">
    <property type="entry name" value="FAD/NAD(P)-binding domain"/>
    <property type="match status" value="1"/>
</dbReference>
<feature type="domain" description="BFD-like [2Fe-2S]-binding" evidence="3">
    <location>
        <begin position="492"/>
        <end position="545"/>
    </location>
</feature>
<evidence type="ECO:0000313" key="4">
    <source>
        <dbReference type="EMBL" id="MBC5580477.1"/>
    </source>
</evidence>
<dbReference type="RefSeq" id="WP_186886827.1">
    <property type="nucleotide sequence ID" value="NZ_JACONZ010000001.1"/>
</dbReference>
<dbReference type="PANTHER" id="PTHR42720">
    <property type="entry name" value="GLYCEROL-3-PHOSPHATE DEHYDROGENASE"/>
    <property type="match status" value="1"/>
</dbReference>
<dbReference type="Pfam" id="PF04324">
    <property type="entry name" value="Fer2_BFD"/>
    <property type="match status" value="1"/>
</dbReference>
<dbReference type="Pfam" id="PF01266">
    <property type="entry name" value="DAO"/>
    <property type="match status" value="1"/>
</dbReference>
<dbReference type="InterPro" id="IPR052745">
    <property type="entry name" value="G3P_Oxidase/Oxidoreductase"/>
</dbReference>
<feature type="domain" description="FAD dependent oxidoreductase" evidence="2">
    <location>
        <begin position="89"/>
        <end position="443"/>
    </location>
</feature>
<dbReference type="Gene3D" id="3.30.9.10">
    <property type="entry name" value="D-Amino Acid Oxidase, subunit A, domain 2"/>
    <property type="match status" value="1"/>
</dbReference>
<evidence type="ECO:0000259" key="3">
    <source>
        <dbReference type="Pfam" id="PF04324"/>
    </source>
</evidence>
<dbReference type="InterPro" id="IPR041854">
    <property type="entry name" value="BFD-like_2Fe2S-bd_dom_sf"/>
</dbReference>